<dbReference type="Proteomes" id="UP000291084">
    <property type="component" value="Chromosome 5"/>
</dbReference>
<keyword evidence="2" id="KW-1185">Reference proteome</keyword>
<dbReference type="EMBL" id="AP015038">
    <property type="protein sequence ID" value="BAT88658.1"/>
    <property type="molecule type" value="Genomic_DNA"/>
</dbReference>
<protein>
    <submittedName>
        <fullName evidence="1">Uncharacterized protein</fullName>
    </submittedName>
</protein>
<proteinExistence type="predicted"/>
<evidence type="ECO:0000313" key="1">
    <source>
        <dbReference type="EMBL" id="BAT88658.1"/>
    </source>
</evidence>
<evidence type="ECO:0000313" key="2">
    <source>
        <dbReference type="Proteomes" id="UP000291084"/>
    </source>
</evidence>
<feature type="non-terminal residue" evidence="1">
    <location>
        <position position="73"/>
    </location>
</feature>
<reference evidence="1 2" key="1">
    <citation type="journal article" date="2015" name="Sci. Rep.">
        <title>The power of single molecule real-time sequencing technology in the de novo assembly of a eukaryotic genome.</title>
        <authorList>
            <person name="Sakai H."/>
            <person name="Naito K."/>
            <person name="Ogiso-Tanaka E."/>
            <person name="Takahashi Y."/>
            <person name="Iseki K."/>
            <person name="Muto C."/>
            <person name="Satou K."/>
            <person name="Teruya K."/>
            <person name="Shiroma A."/>
            <person name="Shimoji M."/>
            <person name="Hirano T."/>
            <person name="Itoh T."/>
            <person name="Kaga A."/>
            <person name="Tomooka N."/>
        </authorList>
    </citation>
    <scope>NUCLEOTIDE SEQUENCE [LARGE SCALE GENOMIC DNA]</scope>
    <source>
        <strain evidence="2">cv. Shumari</strain>
    </source>
</reference>
<sequence>MGCLPFSPSTHLLLRNSTSWTLLLPKLLSVSLLLRVVCFMSPHALLDSPNVGRDLLLDQGRDTSQAQVNQLSN</sequence>
<accession>A0A0S3S758</accession>
<organism evidence="1 2">
    <name type="scientific">Vigna angularis var. angularis</name>
    <dbReference type="NCBI Taxonomy" id="157739"/>
    <lineage>
        <taxon>Eukaryota</taxon>
        <taxon>Viridiplantae</taxon>
        <taxon>Streptophyta</taxon>
        <taxon>Embryophyta</taxon>
        <taxon>Tracheophyta</taxon>
        <taxon>Spermatophyta</taxon>
        <taxon>Magnoliopsida</taxon>
        <taxon>eudicotyledons</taxon>
        <taxon>Gunneridae</taxon>
        <taxon>Pentapetalae</taxon>
        <taxon>rosids</taxon>
        <taxon>fabids</taxon>
        <taxon>Fabales</taxon>
        <taxon>Fabaceae</taxon>
        <taxon>Papilionoideae</taxon>
        <taxon>50 kb inversion clade</taxon>
        <taxon>NPAAA clade</taxon>
        <taxon>indigoferoid/millettioid clade</taxon>
        <taxon>Phaseoleae</taxon>
        <taxon>Vigna</taxon>
    </lineage>
</organism>
<gene>
    <name evidence="1" type="primary">Vigan.05G220800</name>
    <name evidence="1" type="ORF">VIGAN_05220800</name>
</gene>
<dbReference type="AlphaFoldDB" id="A0A0S3S758"/>
<name>A0A0S3S758_PHAAN</name>